<accession>A0ABW6ZA09</accession>
<organism evidence="2 3">
    <name type="scientific">Xanthobacter aminoxidans</name>
    <dbReference type="NCBI Taxonomy" id="186280"/>
    <lineage>
        <taxon>Bacteria</taxon>
        <taxon>Pseudomonadati</taxon>
        <taxon>Pseudomonadota</taxon>
        <taxon>Alphaproteobacteria</taxon>
        <taxon>Hyphomicrobiales</taxon>
        <taxon>Xanthobacteraceae</taxon>
        <taxon>Xanthobacter</taxon>
    </lineage>
</organism>
<name>A0ABW6ZA09_9HYPH</name>
<feature type="domain" description="DUF6950" evidence="1">
    <location>
        <begin position="6"/>
        <end position="138"/>
    </location>
</feature>
<dbReference type="RefSeq" id="WP_394007047.1">
    <property type="nucleotide sequence ID" value="NZ_JBAFUR010000001.1"/>
</dbReference>
<dbReference type="InterPro" id="IPR053802">
    <property type="entry name" value="DUF6950"/>
</dbReference>
<gene>
    <name evidence="2" type="ORF">V5F30_00190</name>
</gene>
<evidence type="ECO:0000259" key="1">
    <source>
        <dbReference type="Pfam" id="PF22262"/>
    </source>
</evidence>
<sequence>MSRDTMRLPGWDQRLADLIAAYQGGGFIWGVRDCFRLPQDVARAVAGLAIWPDVRPYCTARGAAIRLARHGFSGVGDALAAVLPEVPPAQARRGDVGMVLEAGAQAGVVVLGAEIAGMAPDGGLTLLPRARLVRAFAVG</sequence>
<evidence type="ECO:0000313" key="3">
    <source>
        <dbReference type="Proteomes" id="UP001604043"/>
    </source>
</evidence>
<evidence type="ECO:0000313" key="2">
    <source>
        <dbReference type="EMBL" id="MFG1250602.1"/>
    </source>
</evidence>
<comment type="caution">
    <text evidence="2">The sequence shown here is derived from an EMBL/GenBank/DDBJ whole genome shotgun (WGS) entry which is preliminary data.</text>
</comment>
<dbReference type="EMBL" id="JBAFUR010000001">
    <property type="protein sequence ID" value="MFG1250602.1"/>
    <property type="molecule type" value="Genomic_DNA"/>
</dbReference>
<protein>
    <recommendedName>
        <fullName evidence="1">DUF6950 domain-containing protein</fullName>
    </recommendedName>
</protein>
<reference evidence="2 3" key="1">
    <citation type="submission" date="2024-02" db="EMBL/GenBank/DDBJ databases">
        <title>Expansion and revision of Xanthobacter and proposal of Roseixanthobacter gen. nov.</title>
        <authorList>
            <person name="Soltysiak M.P.M."/>
            <person name="Jalihal A."/>
            <person name="Ory A."/>
            <person name="Chrisophersen C."/>
            <person name="Lee A.D."/>
            <person name="Boulton J."/>
            <person name="Springer M."/>
        </authorList>
    </citation>
    <scope>NUCLEOTIDE SEQUENCE [LARGE SCALE GENOMIC DNA]</scope>
    <source>
        <strain evidence="2 3">CB5</strain>
    </source>
</reference>
<dbReference type="Proteomes" id="UP001604043">
    <property type="component" value="Unassembled WGS sequence"/>
</dbReference>
<dbReference type="Pfam" id="PF22262">
    <property type="entry name" value="DUF6950"/>
    <property type="match status" value="1"/>
</dbReference>
<proteinExistence type="predicted"/>
<keyword evidence="3" id="KW-1185">Reference proteome</keyword>